<dbReference type="InterPro" id="IPR036388">
    <property type="entry name" value="WH-like_DNA-bd_sf"/>
</dbReference>
<dbReference type="FunFam" id="1.10.10.10:FF:000001">
    <property type="entry name" value="LysR family transcriptional regulator"/>
    <property type="match status" value="1"/>
</dbReference>
<dbReference type="InterPro" id="IPR000847">
    <property type="entry name" value="LysR_HTH_N"/>
</dbReference>
<evidence type="ECO:0000256" key="1">
    <source>
        <dbReference type="ARBA" id="ARBA00009437"/>
    </source>
</evidence>
<protein>
    <submittedName>
        <fullName evidence="6">LysR family transcriptional regulator</fullName>
    </submittedName>
</protein>
<dbReference type="KEGG" id="ntn:D5366_07465"/>
<proteinExistence type="inferred from homology"/>
<dbReference type="EMBL" id="CP032485">
    <property type="protein sequence ID" value="QDH25074.1"/>
    <property type="molecule type" value="Genomic_DNA"/>
</dbReference>
<dbReference type="GO" id="GO:0003700">
    <property type="term" value="F:DNA-binding transcription factor activity"/>
    <property type="evidence" value="ECO:0007669"/>
    <property type="project" value="InterPro"/>
</dbReference>
<name>A0A4Y6V6R5_9PROT</name>
<dbReference type="PANTHER" id="PTHR30126:SF39">
    <property type="entry name" value="HTH-TYPE TRANSCRIPTIONAL REGULATOR CYSL"/>
    <property type="match status" value="1"/>
</dbReference>
<keyword evidence="4" id="KW-0804">Transcription</keyword>
<dbReference type="InterPro" id="IPR005119">
    <property type="entry name" value="LysR_subst-bd"/>
</dbReference>
<evidence type="ECO:0000259" key="5">
    <source>
        <dbReference type="PROSITE" id="PS50931"/>
    </source>
</evidence>
<dbReference type="AlphaFoldDB" id="A0A4Y6V6R5"/>
<dbReference type="Gene3D" id="3.40.190.290">
    <property type="match status" value="1"/>
</dbReference>
<dbReference type="OrthoDB" id="9808620at2"/>
<dbReference type="PRINTS" id="PR00039">
    <property type="entry name" value="HTHLYSR"/>
</dbReference>
<keyword evidence="7" id="KW-1185">Reference proteome</keyword>
<accession>A0A4Y6V6R5</accession>
<gene>
    <name evidence="6" type="ORF">D5366_07465</name>
</gene>
<sequence>MTLEQLKVFLAVAEREHMTAAAQAMNMTQSAVSSAIAALEGRHGVKLFHRVGRGICLTEAGRLFAVEARAVLARADAAEQALASLSGLHYGTLKIVASQTIAGYWLPAVLAAFRGRYPRIAVEVLVGNTEQAAQHVLDGRVDLGIVEGQVNEPALASWPVGEDRLVLVQNTATTETIDALWLSKARWVMRESGSGTRSSLDRALMQQGVVPESLDISLVLPSNESVRTAVEAGGGVAALSFFVVEHALKAGRLHALPYNLGVRPFYGLRHKERYRSAAAEALLKML</sequence>
<keyword evidence="3" id="KW-0238">DNA-binding</keyword>
<dbReference type="SUPFAM" id="SSF53850">
    <property type="entry name" value="Periplasmic binding protein-like II"/>
    <property type="match status" value="1"/>
</dbReference>
<dbReference type="PANTHER" id="PTHR30126">
    <property type="entry name" value="HTH-TYPE TRANSCRIPTIONAL REGULATOR"/>
    <property type="match status" value="1"/>
</dbReference>
<evidence type="ECO:0000313" key="7">
    <source>
        <dbReference type="Proteomes" id="UP000317214"/>
    </source>
</evidence>
<dbReference type="PROSITE" id="PS50931">
    <property type="entry name" value="HTH_LYSR"/>
    <property type="match status" value="1"/>
</dbReference>
<dbReference type="GO" id="GO:0000976">
    <property type="term" value="F:transcription cis-regulatory region binding"/>
    <property type="evidence" value="ECO:0007669"/>
    <property type="project" value="TreeGrafter"/>
</dbReference>
<reference evidence="6 7" key="1">
    <citation type="submission" date="2018-09" db="EMBL/GenBank/DDBJ databases">
        <title>The complete genome sequence of Neokomagataea tanensis NBRC 106556(T).</title>
        <authorList>
            <person name="Chua K.-O."/>
            <person name="See-Too W.-S."/>
            <person name="Hong K.-W."/>
            <person name="Yin W.-F."/>
            <person name="Chan K.-G."/>
        </authorList>
    </citation>
    <scope>NUCLEOTIDE SEQUENCE [LARGE SCALE GENOMIC DNA]</scope>
    <source>
        <strain evidence="7">AH13 \ NBRC 106556</strain>
    </source>
</reference>
<keyword evidence="2" id="KW-0805">Transcription regulation</keyword>
<dbReference type="Proteomes" id="UP000317214">
    <property type="component" value="Chromosome"/>
</dbReference>
<feature type="domain" description="HTH lysR-type" evidence="5">
    <location>
        <begin position="1"/>
        <end position="58"/>
    </location>
</feature>
<evidence type="ECO:0000256" key="3">
    <source>
        <dbReference type="ARBA" id="ARBA00023125"/>
    </source>
</evidence>
<dbReference type="Gene3D" id="1.10.10.10">
    <property type="entry name" value="Winged helix-like DNA-binding domain superfamily/Winged helix DNA-binding domain"/>
    <property type="match status" value="1"/>
</dbReference>
<dbReference type="SUPFAM" id="SSF46785">
    <property type="entry name" value="Winged helix' DNA-binding domain"/>
    <property type="match status" value="1"/>
</dbReference>
<dbReference type="InterPro" id="IPR036390">
    <property type="entry name" value="WH_DNA-bd_sf"/>
</dbReference>
<dbReference type="Pfam" id="PF00126">
    <property type="entry name" value="HTH_1"/>
    <property type="match status" value="1"/>
</dbReference>
<dbReference type="Pfam" id="PF03466">
    <property type="entry name" value="LysR_substrate"/>
    <property type="match status" value="1"/>
</dbReference>
<evidence type="ECO:0000313" key="6">
    <source>
        <dbReference type="EMBL" id="QDH25074.1"/>
    </source>
</evidence>
<dbReference type="CDD" id="cd08420">
    <property type="entry name" value="PBP2_CysL_like"/>
    <property type="match status" value="1"/>
</dbReference>
<comment type="similarity">
    <text evidence="1">Belongs to the LysR transcriptional regulatory family.</text>
</comment>
<organism evidence="6 7">
    <name type="scientific">Neokomagataea tanensis</name>
    <dbReference type="NCBI Taxonomy" id="661191"/>
    <lineage>
        <taxon>Bacteria</taxon>
        <taxon>Pseudomonadati</taxon>
        <taxon>Pseudomonadota</taxon>
        <taxon>Alphaproteobacteria</taxon>
        <taxon>Acetobacterales</taxon>
        <taxon>Acetobacteraceae</taxon>
        <taxon>Neokomagataea</taxon>
    </lineage>
</organism>
<evidence type="ECO:0000256" key="2">
    <source>
        <dbReference type="ARBA" id="ARBA00023015"/>
    </source>
</evidence>
<evidence type="ECO:0000256" key="4">
    <source>
        <dbReference type="ARBA" id="ARBA00023163"/>
    </source>
</evidence>
<dbReference type="RefSeq" id="WP_141492928.1">
    <property type="nucleotide sequence ID" value="NZ_CP032485.1"/>
</dbReference>